<dbReference type="GO" id="GO:0008413">
    <property type="term" value="F:8-oxo-7,8-dihydroguanosine triphosphate pyrophosphatase activity"/>
    <property type="evidence" value="ECO:0007669"/>
    <property type="project" value="TreeGrafter"/>
</dbReference>
<comment type="cofactor">
    <cofactor evidence="1">
        <name>Mg(2+)</name>
        <dbReference type="ChEBI" id="CHEBI:18420"/>
    </cofactor>
</comment>
<evidence type="ECO:0000256" key="1">
    <source>
        <dbReference type="ARBA" id="ARBA00001946"/>
    </source>
</evidence>
<evidence type="ECO:0000256" key="2">
    <source>
        <dbReference type="ARBA" id="ARBA00005582"/>
    </source>
</evidence>
<feature type="domain" description="Nudix hydrolase" evidence="17">
    <location>
        <begin position="1"/>
        <end position="124"/>
    </location>
</feature>
<dbReference type="SUPFAM" id="SSF55811">
    <property type="entry name" value="Nudix"/>
    <property type="match status" value="1"/>
</dbReference>
<dbReference type="OrthoDB" id="9775346at2"/>
<dbReference type="InterPro" id="IPR020476">
    <property type="entry name" value="Nudix_hydrolase"/>
</dbReference>
<keyword evidence="3" id="KW-0515">Mutator protein</keyword>
<dbReference type="GO" id="GO:0044716">
    <property type="term" value="F:8-oxo-GDP phosphatase activity"/>
    <property type="evidence" value="ECO:0007669"/>
    <property type="project" value="TreeGrafter"/>
</dbReference>
<dbReference type="PROSITE" id="PS51462">
    <property type="entry name" value="NUDIX"/>
    <property type="match status" value="1"/>
</dbReference>
<dbReference type="EC" id="3.6.1.55" evidence="12"/>
<dbReference type="GO" id="GO:0035539">
    <property type="term" value="F:8-oxo-7,8-dihydrodeoxyguanosine triphosphate pyrophosphatase activity"/>
    <property type="evidence" value="ECO:0007669"/>
    <property type="project" value="UniProtKB-EC"/>
</dbReference>
<keyword evidence="7 18" id="KW-0378">Hydrolase</keyword>
<organism evidence="18 19">
    <name type="scientific">Chitinivibrio alkaliphilus ACht1</name>
    <dbReference type="NCBI Taxonomy" id="1313304"/>
    <lineage>
        <taxon>Bacteria</taxon>
        <taxon>Pseudomonadati</taxon>
        <taxon>Fibrobacterota</taxon>
        <taxon>Chitinivibrionia</taxon>
        <taxon>Chitinivibrionales</taxon>
        <taxon>Chitinivibrionaceae</taxon>
        <taxon>Chitinivibrio</taxon>
    </lineage>
</organism>
<evidence type="ECO:0000256" key="7">
    <source>
        <dbReference type="ARBA" id="ARBA00022801"/>
    </source>
</evidence>
<evidence type="ECO:0000313" key="18">
    <source>
        <dbReference type="EMBL" id="ERP39295.1"/>
    </source>
</evidence>
<gene>
    <name evidence="18" type="ORF">CALK_0087</name>
</gene>
<dbReference type="Proteomes" id="UP000017148">
    <property type="component" value="Unassembled WGS sequence"/>
</dbReference>
<dbReference type="GO" id="GO:0006281">
    <property type="term" value="P:DNA repair"/>
    <property type="evidence" value="ECO:0007669"/>
    <property type="project" value="UniProtKB-KW"/>
</dbReference>
<accession>U7D8P5</accession>
<dbReference type="GO" id="GO:0044715">
    <property type="term" value="F:8-oxo-dGDP phosphatase activity"/>
    <property type="evidence" value="ECO:0007669"/>
    <property type="project" value="TreeGrafter"/>
</dbReference>
<keyword evidence="19" id="KW-1185">Reference proteome</keyword>
<comment type="similarity">
    <text evidence="2">Belongs to the Nudix hydrolase family.</text>
</comment>
<keyword evidence="5" id="KW-0479">Metal-binding</keyword>
<dbReference type="AlphaFoldDB" id="U7D8P5"/>
<keyword evidence="6" id="KW-0227">DNA damage</keyword>
<evidence type="ECO:0000256" key="5">
    <source>
        <dbReference type="ARBA" id="ARBA00022723"/>
    </source>
</evidence>
<evidence type="ECO:0000256" key="15">
    <source>
        <dbReference type="ARBA" id="ARBA00041979"/>
    </source>
</evidence>
<dbReference type="PANTHER" id="PTHR47707:SF1">
    <property type="entry name" value="NUDIX HYDROLASE FAMILY PROTEIN"/>
    <property type="match status" value="1"/>
</dbReference>
<evidence type="ECO:0000256" key="6">
    <source>
        <dbReference type="ARBA" id="ARBA00022763"/>
    </source>
</evidence>
<dbReference type="PRINTS" id="PR00502">
    <property type="entry name" value="NUDIXFAMILY"/>
</dbReference>
<reference evidence="18 19" key="1">
    <citation type="journal article" date="2013" name="Environ. Microbiol.">
        <title>Genome analysis of Chitinivibrio alkaliphilus gen. nov., sp. nov., a novel extremely haloalkaliphilic anaerobic chitinolytic bacterium from the candidate phylum Termite Group 3.</title>
        <authorList>
            <person name="Sorokin D.Y."/>
            <person name="Gumerov V.M."/>
            <person name="Rakitin A.L."/>
            <person name="Beletsky A.V."/>
            <person name="Damste J.S."/>
            <person name="Muyzer G."/>
            <person name="Mardanov A.V."/>
            <person name="Ravin N.V."/>
        </authorList>
    </citation>
    <scope>NUCLEOTIDE SEQUENCE [LARGE SCALE GENOMIC DNA]</scope>
    <source>
        <strain evidence="18 19">ACht1</strain>
    </source>
</reference>
<dbReference type="Gene3D" id="3.90.79.10">
    <property type="entry name" value="Nucleoside Triphosphate Pyrophosphohydrolase"/>
    <property type="match status" value="1"/>
</dbReference>
<dbReference type="Pfam" id="PF00293">
    <property type="entry name" value="NUDIX"/>
    <property type="match status" value="1"/>
</dbReference>
<dbReference type="RefSeq" id="WP_022635655.1">
    <property type="nucleotide sequence ID" value="NZ_ASJR01000001.1"/>
</dbReference>
<evidence type="ECO:0000256" key="4">
    <source>
        <dbReference type="ARBA" id="ARBA00022705"/>
    </source>
</evidence>
<dbReference type="eggNOG" id="COG0494">
    <property type="taxonomic scope" value="Bacteria"/>
</dbReference>
<dbReference type="InterPro" id="IPR047127">
    <property type="entry name" value="MutT-like"/>
</dbReference>
<dbReference type="PANTHER" id="PTHR47707">
    <property type="entry name" value="8-OXO-DGTP DIPHOSPHATASE"/>
    <property type="match status" value="1"/>
</dbReference>
<dbReference type="STRING" id="1313304.CALK_0087"/>
<dbReference type="InterPro" id="IPR015797">
    <property type="entry name" value="NUDIX_hydrolase-like_dom_sf"/>
</dbReference>
<comment type="caution">
    <text evidence="18">The sequence shown here is derived from an EMBL/GenBank/DDBJ whole genome shotgun (WGS) entry which is preliminary data.</text>
</comment>
<sequence length="127" mass="14637">MRKVCAAVIVYNGKVLLTKRASGEQHGGFWEFPGGKCEPGERLRQCLIREIREELSIDIMPEHVIAQTRVGDFFIHFFKCRYLHGTITLTVHDAFYWYSPHDTIRTSKILSSNHDALAAIRPYCKQV</sequence>
<evidence type="ECO:0000256" key="9">
    <source>
        <dbReference type="ARBA" id="ARBA00023204"/>
    </source>
</evidence>
<evidence type="ECO:0000256" key="12">
    <source>
        <dbReference type="ARBA" id="ARBA00038905"/>
    </source>
</evidence>
<comment type="catalytic activity">
    <reaction evidence="11">
        <text>8-oxo-GTP + H2O = 8-oxo-GMP + diphosphate + H(+)</text>
        <dbReference type="Rhea" id="RHEA:67616"/>
        <dbReference type="ChEBI" id="CHEBI:15377"/>
        <dbReference type="ChEBI" id="CHEBI:15378"/>
        <dbReference type="ChEBI" id="CHEBI:33019"/>
        <dbReference type="ChEBI" id="CHEBI:143553"/>
        <dbReference type="ChEBI" id="CHEBI:145694"/>
    </reaction>
</comment>
<protein>
    <recommendedName>
        <fullName evidence="13">8-oxo-dGTP diphosphatase</fullName>
        <ecNumber evidence="12">3.6.1.55</ecNumber>
    </recommendedName>
    <alternativeName>
        <fullName evidence="16">7,8-dihydro-8-oxoguanine-triphosphatase</fullName>
    </alternativeName>
    <alternativeName>
        <fullName evidence="15">Mutator protein MutT</fullName>
    </alternativeName>
    <alternativeName>
        <fullName evidence="14">dGTP pyrophosphohydrolase</fullName>
    </alternativeName>
</protein>
<dbReference type="GO" id="GO:0006260">
    <property type="term" value="P:DNA replication"/>
    <property type="evidence" value="ECO:0007669"/>
    <property type="project" value="UniProtKB-KW"/>
</dbReference>
<keyword evidence="8" id="KW-0460">Magnesium</keyword>
<evidence type="ECO:0000256" key="10">
    <source>
        <dbReference type="ARBA" id="ARBA00035861"/>
    </source>
</evidence>
<dbReference type="InterPro" id="IPR000086">
    <property type="entry name" value="NUDIX_hydrolase_dom"/>
</dbReference>
<comment type="catalytic activity">
    <reaction evidence="10">
        <text>8-oxo-dGTP + H2O = 8-oxo-dGMP + diphosphate + H(+)</text>
        <dbReference type="Rhea" id="RHEA:31575"/>
        <dbReference type="ChEBI" id="CHEBI:15377"/>
        <dbReference type="ChEBI" id="CHEBI:15378"/>
        <dbReference type="ChEBI" id="CHEBI:33019"/>
        <dbReference type="ChEBI" id="CHEBI:63224"/>
        <dbReference type="ChEBI" id="CHEBI:77896"/>
        <dbReference type="EC" id="3.6.1.55"/>
    </reaction>
</comment>
<evidence type="ECO:0000256" key="16">
    <source>
        <dbReference type="ARBA" id="ARBA00042798"/>
    </source>
</evidence>
<evidence type="ECO:0000256" key="13">
    <source>
        <dbReference type="ARBA" id="ARBA00040794"/>
    </source>
</evidence>
<proteinExistence type="inferred from homology"/>
<evidence type="ECO:0000313" key="19">
    <source>
        <dbReference type="Proteomes" id="UP000017148"/>
    </source>
</evidence>
<keyword evidence="9" id="KW-0234">DNA repair</keyword>
<evidence type="ECO:0000256" key="8">
    <source>
        <dbReference type="ARBA" id="ARBA00022842"/>
    </source>
</evidence>
<keyword evidence="4" id="KW-0235">DNA replication</keyword>
<evidence type="ECO:0000256" key="11">
    <source>
        <dbReference type="ARBA" id="ARBA00036904"/>
    </source>
</evidence>
<evidence type="ECO:0000259" key="17">
    <source>
        <dbReference type="PROSITE" id="PS51462"/>
    </source>
</evidence>
<dbReference type="GO" id="GO:0046872">
    <property type="term" value="F:metal ion binding"/>
    <property type="evidence" value="ECO:0007669"/>
    <property type="project" value="UniProtKB-KW"/>
</dbReference>
<dbReference type="CDD" id="cd03425">
    <property type="entry name" value="NUDIX_MutT_NudA_like"/>
    <property type="match status" value="1"/>
</dbReference>
<name>U7D8P5_9BACT</name>
<evidence type="ECO:0000256" key="3">
    <source>
        <dbReference type="ARBA" id="ARBA00022457"/>
    </source>
</evidence>
<dbReference type="EMBL" id="ASJR01000001">
    <property type="protein sequence ID" value="ERP39295.1"/>
    <property type="molecule type" value="Genomic_DNA"/>
</dbReference>
<evidence type="ECO:0000256" key="14">
    <source>
        <dbReference type="ARBA" id="ARBA00041592"/>
    </source>
</evidence>